<dbReference type="Pfam" id="PF04452">
    <property type="entry name" value="Methyltrans_RNA"/>
    <property type="match status" value="1"/>
</dbReference>
<dbReference type="EC" id="2.1.1.193" evidence="3 12"/>
<accession>A0A0P6XHB4</accession>
<comment type="function">
    <text evidence="10 12">Specifically methylates the N3 position of the uracil ring of uridine 1498 (m3U1498) in 16S rRNA. Acts on the fully assembled 30S ribosomal subunit.</text>
</comment>
<dbReference type="InterPro" id="IPR029026">
    <property type="entry name" value="tRNA_m1G_MTases_N"/>
</dbReference>
<keyword evidence="8 12" id="KW-0808">Transferase</keyword>
<evidence type="ECO:0000256" key="8">
    <source>
        <dbReference type="ARBA" id="ARBA00022679"/>
    </source>
</evidence>
<dbReference type="CDD" id="cd18084">
    <property type="entry name" value="RsmE-like"/>
    <property type="match status" value="1"/>
</dbReference>
<dbReference type="GO" id="GO:0005737">
    <property type="term" value="C:cytoplasm"/>
    <property type="evidence" value="ECO:0007669"/>
    <property type="project" value="UniProtKB-SubCell"/>
</dbReference>
<evidence type="ECO:0000256" key="4">
    <source>
        <dbReference type="ARBA" id="ARBA00013673"/>
    </source>
</evidence>
<proteinExistence type="inferred from homology"/>
<dbReference type="InterPro" id="IPR046887">
    <property type="entry name" value="RsmE_PUA-like"/>
</dbReference>
<name>A0A0P6XHB4_9CHLR</name>
<dbReference type="InterPro" id="IPR029028">
    <property type="entry name" value="Alpha/beta_knot_MTases"/>
</dbReference>
<reference evidence="16 17" key="1">
    <citation type="submission" date="2015-07" db="EMBL/GenBank/DDBJ databases">
        <title>Genome sequence of Ornatilinea apprima DSM 23815.</title>
        <authorList>
            <person name="Hemp J."/>
            <person name="Ward L.M."/>
            <person name="Pace L.A."/>
            <person name="Fischer W.W."/>
        </authorList>
    </citation>
    <scope>NUCLEOTIDE SEQUENCE [LARGE SCALE GENOMIC DNA]</scope>
    <source>
        <strain evidence="16 17">P3M-1</strain>
    </source>
</reference>
<organism evidence="16 17">
    <name type="scientific">Ornatilinea apprima</name>
    <dbReference type="NCBI Taxonomy" id="1134406"/>
    <lineage>
        <taxon>Bacteria</taxon>
        <taxon>Bacillati</taxon>
        <taxon>Chloroflexota</taxon>
        <taxon>Anaerolineae</taxon>
        <taxon>Anaerolineales</taxon>
        <taxon>Anaerolineaceae</taxon>
        <taxon>Ornatilinea</taxon>
    </lineage>
</organism>
<evidence type="ECO:0000256" key="11">
    <source>
        <dbReference type="ARBA" id="ARBA00047944"/>
    </source>
</evidence>
<comment type="subcellular location">
    <subcellularLocation>
        <location evidence="1 12">Cytoplasm</location>
    </subcellularLocation>
</comment>
<dbReference type="GO" id="GO:0070475">
    <property type="term" value="P:rRNA base methylation"/>
    <property type="evidence" value="ECO:0007669"/>
    <property type="project" value="TreeGrafter"/>
</dbReference>
<dbReference type="OrthoDB" id="9815641at2"/>
<dbReference type="RefSeq" id="WP_075061842.1">
    <property type="nucleotide sequence ID" value="NZ_LGCL01000015.1"/>
</dbReference>
<dbReference type="AlphaFoldDB" id="A0A0P6XHB4"/>
<evidence type="ECO:0000259" key="15">
    <source>
        <dbReference type="Pfam" id="PF20260"/>
    </source>
</evidence>
<dbReference type="InterPro" id="IPR006700">
    <property type="entry name" value="RsmE"/>
</dbReference>
<dbReference type="SUPFAM" id="SSF75217">
    <property type="entry name" value="alpha/beta knot"/>
    <property type="match status" value="1"/>
</dbReference>
<evidence type="ECO:0000256" key="6">
    <source>
        <dbReference type="ARBA" id="ARBA00022552"/>
    </source>
</evidence>
<evidence type="ECO:0000313" key="16">
    <source>
        <dbReference type="EMBL" id="KPL79193.1"/>
    </source>
</evidence>
<dbReference type="EMBL" id="LGCL01000015">
    <property type="protein sequence ID" value="KPL79193.1"/>
    <property type="molecule type" value="Genomic_DNA"/>
</dbReference>
<dbReference type="Pfam" id="PF20260">
    <property type="entry name" value="PUA_4"/>
    <property type="match status" value="1"/>
</dbReference>
<dbReference type="SUPFAM" id="SSF88697">
    <property type="entry name" value="PUA domain-like"/>
    <property type="match status" value="1"/>
</dbReference>
<evidence type="ECO:0000256" key="2">
    <source>
        <dbReference type="ARBA" id="ARBA00005528"/>
    </source>
</evidence>
<evidence type="ECO:0000259" key="14">
    <source>
        <dbReference type="Pfam" id="PF04452"/>
    </source>
</evidence>
<comment type="similarity">
    <text evidence="2 12">Belongs to the RNA methyltransferase RsmE family.</text>
</comment>
<keyword evidence="13" id="KW-0175">Coiled coil</keyword>
<dbReference type="InterPro" id="IPR015947">
    <property type="entry name" value="PUA-like_sf"/>
</dbReference>
<gene>
    <name evidence="16" type="ORF">ADN00_04940</name>
</gene>
<dbReference type="Gene3D" id="3.40.1280.10">
    <property type="match status" value="1"/>
</dbReference>
<protein>
    <recommendedName>
        <fullName evidence="4 12">Ribosomal RNA small subunit methyltransferase E</fullName>
        <ecNumber evidence="3 12">2.1.1.193</ecNumber>
    </recommendedName>
</protein>
<feature type="coiled-coil region" evidence="13">
    <location>
        <begin position="111"/>
        <end position="138"/>
    </location>
</feature>
<dbReference type="InterPro" id="IPR046886">
    <property type="entry name" value="RsmE_MTase_dom"/>
</dbReference>
<evidence type="ECO:0000256" key="12">
    <source>
        <dbReference type="PIRNR" id="PIRNR015601"/>
    </source>
</evidence>
<evidence type="ECO:0000256" key="5">
    <source>
        <dbReference type="ARBA" id="ARBA00022490"/>
    </source>
</evidence>
<sequence length="250" mass="27489">MHRFFLPPQNFSAGTVFFTEETAFQMHRVLRLKPGQLVVALDGQGREAEVRLESLSSREASGSIVRETAARGEPRFALTLLLALTQREKFEWMLQKCTELGAVHFVPVICARSLQQDGKDAEKKLERWRRIVKEAAEQSRRGRVPGVSQPMLFSALAASEGPVPSLKLIAWEAEEARSLADVLRASGDGYARGRVLIGPEGGFEPAEVTAAAACGFQPFSLGRRILRMETAAITCTALLMYALGEMEPGE</sequence>
<comment type="catalytic activity">
    <reaction evidence="11 12">
        <text>uridine(1498) in 16S rRNA + S-adenosyl-L-methionine = N(3)-methyluridine(1498) in 16S rRNA + S-adenosyl-L-homocysteine + H(+)</text>
        <dbReference type="Rhea" id="RHEA:42920"/>
        <dbReference type="Rhea" id="RHEA-COMP:10283"/>
        <dbReference type="Rhea" id="RHEA-COMP:10284"/>
        <dbReference type="ChEBI" id="CHEBI:15378"/>
        <dbReference type="ChEBI" id="CHEBI:57856"/>
        <dbReference type="ChEBI" id="CHEBI:59789"/>
        <dbReference type="ChEBI" id="CHEBI:65315"/>
        <dbReference type="ChEBI" id="CHEBI:74502"/>
        <dbReference type="EC" id="2.1.1.193"/>
    </reaction>
</comment>
<dbReference type="NCBIfam" id="TIGR00046">
    <property type="entry name" value="RsmE family RNA methyltransferase"/>
    <property type="match status" value="1"/>
</dbReference>
<dbReference type="STRING" id="1134406.ADN00_04940"/>
<keyword evidence="5 12" id="KW-0963">Cytoplasm</keyword>
<dbReference type="PIRSF" id="PIRSF015601">
    <property type="entry name" value="MTase_slr0722"/>
    <property type="match status" value="1"/>
</dbReference>
<dbReference type="GO" id="GO:0070042">
    <property type="term" value="F:rRNA (uridine-N3-)-methyltransferase activity"/>
    <property type="evidence" value="ECO:0007669"/>
    <property type="project" value="TreeGrafter"/>
</dbReference>
<evidence type="ECO:0000256" key="3">
    <source>
        <dbReference type="ARBA" id="ARBA00012328"/>
    </source>
</evidence>
<evidence type="ECO:0000256" key="9">
    <source>
        <dbReference type="ARBA" id="ARBA00022691"/>
    </source>
</evidence>
<keyword evidence="9 12" id="KW-0949">S-adenosyl-L-methionine</keyword>
<evidence type="ECO:0000256" key="10">
    <source>
        <dbReference type="ARBA" id="ARBA00025699"/>
    </source>
</evidence>
<keyword evidence="17" id="KW-1185">Reference proteome</keyword>
<dbReference type="PATRIC" id="fig|1134406.4.peg.355"/>
<feature type="domain" description="Ribosomal RNA small subunit methyltransferase E PUA-like" evidence="15">
    <location>
        <begin position="28"/>
        <end position="62"/>
    </location>
</feature>
<keyword evidence="6 12" id="KW-0698">rRNA processing</keyword>
<feature type="domain" description="Ribosomal RNA small subunit methyltransferase E methyltransferase" evidence="14">
    <location>
        <begin position="75"/>
        <end position="239"/>
    </location>
</feature>
<dbReference type="Proteomes" id="UP000050417">
    <property type="component" value="Unassembled WGS sequence"/>
</dbReference>
<dbReference type="PANTHER" id="PTHR30027:SF3">
    <property type="entry name" value="16S RRNA (URACIL(1498)-N(3))-METHYLTRANSFERASE"/>
    <property type="match status" value="1"/>
</dbReference>
<evidence type="ECO:0000313" key="17">
    <source>
        <dbReference type="Proteomes" id="UP000050417"/>
    </source>
</evidence>
<evidence type="ECO:0000256" key="13">
    <source>
        <dbReference type="SAM" id="Coils"/>
    </source>
</evidence>
<dbReference type="PANTHER" id="PTHR30027">
    <property type="entry name" value="RIBOSOMAL RNA SMALL SUBUNIT METHYLTRANSFERASE E"/>
    <property type="match status" value="1"/>
</dbReference>
<evidence type="ECO:0000256" key="7">
    <source>
        <dbReference type="ARBA" id="ARBA00022603"/>
    </source>
</evidence>
<keyword evidence="7 12" id="KW-0489">Methyltransferase</keyword>
<evidence type="ECO:0000256" key="1">
    <source>
        <dbReference type="ARBA" id="ARBA00004496"/>
    </source>
</evidence>
<comment type="caution">
    <text evidence="16">The sequence shown here is derived from an EMBL/GenBank/DDBJ whole genome shotgun (WGS) entry which is preliminary data.</text>
</comment>